<proteinExistence type="predicted"/>
<dbReference type="AlphaFoldDB" id="A0A397MGX6"/>
<keyword evidence="1" id="KW-0812">Transmembrane</keyword>
<dbReference type="GO" id="GO:0005886">
    <property type="term" value="C:plasma membrane"/>
    <property type="evidence" value="ECO:0007669"/>
    <property type="project" value="TreeGrafter"/>
</dbReference>
<protein>
    <submittedName>
        <fullName evidence="2">Uncharacterized membrane protein YhaH (DUF805 family)</fullName>
    </submittedName>
</protein>
<dbReference type="Pfam" id="PF05656">
    <property type="entry name" value="DUF805"/>
    <property type="match status" value="1"/>
</dbReference>
<dbReference type="PANTHER" id="PTHR34980:SF3">
    <property type="entry name" value="BLR8105 PROTEIN"/>
    <property type="match status" value="1"/>
</dbReference>
<gene>
    <name evidence="2" type="ORF">DFO61_3970</name>
</gene>
<dbReference type="InterPro" id="IPR008523">
    <property type="entry name" value="DUF805"/>
</dbReference>
<evidence type="ECO:0000313" key="2">
    <source>
        <dbReference type="EMBL" id="RIA21545.1"/>
    </source>
</evidence>
<accession>A0A397MGX6</accession>
<organism evidence="2 3">
    <name type="scientific">Ectopseudomonas oleovorans</name>
    <name type="common">Pseudomonas oleovorans</name>
    <dbReference type="NCBI Taxonomy" id="301"/>
    <lineage>
        <taxon>Bacteria</taxon>
        <taxon>Pseudomonadati</taxon>
        <taxon>Pseudomonadota</taxon>
        <taxon>Gammaproteobacteria</taxon>
        <taxon>Pseudomonadales</taxon>
        <taxon>Pseudomonadaceae</taxon>
        <taxon>Ectopseudomonas</taxon>
    </lineage>
</organism>
<reference evidence="2 3" key="1">
    <citation type="submission" date="2018-08" db="EMBL/GenBank/DDBJ databases">
        <title>Genome sequencing of rice bacterial endophytes.</title>
        <authorList>
            <person name="Venturi V."/>
        </authorList>
    </citation>
    <scope>NUCLEOTIDE SEQUENCE [LARGE SCALE GENOMIC DNA]</scope>
    <source>
        <strain evidence="2 3">E1205</strain>
    </source>
</reference>
<dbReference type="RefSeq" id="WP_119694355.1">
    <property type="nucleotide sequence ID" value="NZ_QXDA01000005.1"/>
</dbReference>
<name>A0A397MGX6_ECTOL</name>
<keyword evidence="1" id="KW-0472">Membrane</keyword>
<dbReference type="Proteomes" id="UP000265836">
    <property type="component" value="Unassembled WGS sequence"/>
</dbReference>
<dbReference type="EMBL" id="QXDA01000005">
    <property type="protein sequence ID" value="RIA21545.1"/>
    <property type="molecule type" value="Genomic_DNA"/>
</dbReference>
<sequence>MNQPRYKIVFDGQLMPETTLETVKENLARLFKSDQARIDSLFSGNPVAIKRDLGESEADQYLSALQKAGAKVRKELDQAANLSLVPTDDEVQQATQAETSSMSCPKCGHQQAKANECAACGIIIEKYLARQAQLAEQPQSATTASNASPYAPPQANVAERLPEFGELKVFGVNGRIGRVRYLGWLMAMTLCFIPILGAWIGLTALSSTLGMLVIGLLSIAAIVVSVFIGVQRLHDIGWSGWLLLVHLIPVVGSVFALLMLIIPGTQGANRFGPPPPPNSTSVKILAWLFLLIPISGIVAAIAIPQYQGYAERAAEYQEQ</sequence>
<comment type="caution">
    <text evidence="2">The sequence shown here is derived from an EMBL/GenBank/DDBJ whole genome shotgun (WGS) entry which is preliminary data.</text>
</comment>
<evidence type="ECO:0000256" key="1">
    <source>
        <dbReference type="SAM" id="Phobius"/>
    </source>
</evidence>
<feature type="transmembrane region" description="Helical" evidence="1">
    <location>
        <begin position="284"/>
        <end position="303"/>
    </location>
</feature>
<feature type="transmembrane region" description="Helical" evidence="1">
    <location>
        <begin position="208"/>
        <end position="230"/>
    </location>
</feature>
<feature type="transmembrane region" description="Helical" evidence="1">
    <location>
        <begin position="181"/>
        <end position="202"/>
    </location>
</feature>
<dbReference type="PANTHER" id="PTHR34980">
    <property type="entry name" value="INNER MEMBRANE PROTEIN-RELATED-RELATED"/>
    <property type="match status" value="1"/>
</dbReference>
<keyword evidence="1" id="KW-1133">Transmembrane helix</keyword>
<feature type="transmembrane region" description="Helical" evidence="1">
    <location>
        <begin position="242"/>
        <end position="264"/>
    </location>
</feature>
<evidence type="ECO:0000313" key="3">
    <source>
        <dbReference type="Proteomes" id="UP000265836"/>
    </source>
</evidence>